<keyword evidence="4" id="KW-0175">Coiled coil</keyword>
<dbReference type="InterPro" id="IPR003798">
    <property type="entry name" value="DNA_recombination_RmuC"/>
</dbReference>
<dbReference type="STRING" id="665467.SAMN02982931_04153"/>
<feature type="region of interest" description="Disordered" evidence="6">
    <location>
        <begin position="366"/>
        <end position="401"/>
    </location>
</feature>
<evidence type="ECO:0000313" key="9">
    <source>
        <dbReference type="Proteomes" id="UP000199071"/>
    </source>
</evidence>
<dbReference type="GO" id="GO:0006310">
    <property type="term" value="P:DNA recombination"/>
    <property type="evidence" value="ECO:0007669"/>
    <property type="project" value="UniProtKB-KW"/>
</dbReference>
<keyword evidence="7" id="KW-0472">Membrane</keyword>
<reference evidence="8 9" key="1">
    <citation type="submission" date="2016-10" db="EMBL/GenBank/DDBJ databases">
        <authorList>
            <person name="de Groot N.N."/>
        </authorList>
    </citation>
    <scope>NUCLEOTIDE SEQUENCE [LARGE SCALE GENOMIC DNA]</scope>
    <source>
        <strain evidence="8 9">ATCC 35022</strain>
    </source>
</reference>
<evidence type="ECO:0000313" key="8">
    <source>
        <dbReference type="EMBL" id="SDB52730.1"/>
    </source>
</evidence>
<accession>A0A1G6E5X2</accession>
<sequence length="401" mass="44694">MSEHILELGGRSFTLGEVVVLGGAALAALLILTLLIAWRRALGRAEQAQARAEQGQVFEGQVAELVRAQTEMQGRMQTMAEVFGSRQSDLVRGLSERMDGLGHKLGQSMTETTRSTHENLSRLGERLAVIDKAQQNITTLSSQVVELQHILANKQTRGAFGEARMQAIVQDGLPKNAYEFQRTLSNGTRPDCVILFPNDAPSLVIDAKFPLEAWNTIRSAESPELVKAAETRFRRDTQKHIQDIADRYHISGETHDTAFMFVPSESIFADMHERFEDIIQRAHRARVVIVSPSLLMLSVQVVMSLLRDANMREQAHVIQHEVIKLMEDVARLDDRVQRLKGHFAQANKDIEQIEVSSNKITKRGASIESVEIEVDEEKPKRPPAANSDGPPELPFRTAGEG</sequence>
<comment type="similarity">
    <text evidence="2">Belongs to the RmuC family.</text>
</comment>
<dbReference type="PANTHER" id="PTHR30563:SF0">
    <property type="entry name" value="DNA RECOMBINATION PROTEIN RMUC"/>
    <property type="match status" value="1"/>
</dbReference>
<comment type="function">
    <text evidence="1">Involved in DNA recombination.</text>
</comment>
<evidence type="ECO:0000256" key="5">
    <source>
        <dbReference type="ARBA" id="ARBA00023172"/>
    </source>
</evidence>
<keyword evidence="7" id="KW-1133">Transmembrane helix</keyword>
<dbReference type="AlphaFoldDB" id="A0A1G6E5X2"/>
<evidence type="ECO:0000256" key="6">
    <source>
        <dbReference type="SAM" id="MobiDB-lite"/>
    </source>
</evidence>
<proteinExistence type="inferred from homology"/>
<keyword evidence="9" id="KW-1185">Reference proteome</keyword>
<evidence type="ECO:0000256" key="7">
    <source>
        <dbReference type="SAM" id="Phobius"/>
    </source>
</evidence>
<keyword evidence="7" id="KW-0812">Transmembrane</keyword>
<evidence type="ECO:0000256" key="2">
    <source>
        <dbReference type="ARBA" id="ARBA00009840"/>
    </source>
</evidence>
<dbReference type="PANTHER" id="PTHR30563">
    <property type="entry name" value="DNA RECOMBINATION PROTEIN RMUC"/>
    <property type="match status" value="1"/>
</dbReference>
<dbReference type="RefSeq" id="WP_090879578.1">
    <property type="nucleotide sequence ID" value="NZ_FMXQ01000010.1"/>
</dbReference>
<organism evidence="8 9">
    <name type="scientific">Bauldia litoralis</name>
    <dbReference type="NCBI Taxonomy" id="665467"/>
    <lineage>
        <taxon>Bacteria</taxon>
        <taxon>Pseudomonadati</taxon>
        <taxon>Pseudomonadota</taxon>
        <taxon>Alphaproteobacteria</taxon>
        <taxon>Hyphomicrobiales</taxon>
        <taxon>Kaistiaceae</taxon>
        <taxon>Bauldia</taxon>
    </lineage>
</organism>
<gene>
    <name evidence="8" type="ORF">SAMN02982931_04153</name>
</gene>
<name>A0A1G6E5X2_9HYPH</name>
<evidence type="ECO:0000256" key="4">
    <source>
        <dbReference type="ARBA" id="ARBA00023054"/>
    </source>
</evidence>
<dbReference type="EMBL" id="FMXQ01000010">
    <property type="protein sequence ID" value="SDB52730.1"/>
    <property type="molecule type" value="Genomic_DNA"/>
</dbReference>
<feature type="transmembrane region" description="Helical" evidence="7">
    <location>
        <begin position="18"/>
        <end position="38"/>
    </location>
</feature>
<evidence type="ECO:0000256" key="3">
    <source>
        <dbReference type="ARBA" id="ARBA00021840"/>
    </source>
</evidence>
<keyword evidence="5" id="KW-0233">DNA recombination</keyword>
<evidence type="ECO:0000256" key="1">
    <source>
        <dbReference type="ARBA" id="ARBA00003416"/>
    </source>
</evidence>
<protein>
    <recommendedName>
        <fullName evidence="3">DNA recombination protein RmuC homolog</fullName>
    </recommendedName>
</protein>
<dbReference type="Proteomes" id="UP000199071">
    <property type="component" value="Unassembled WGS sequence"/>
</dbReference>
<dbReference type="Pfam" id="PF02646">
    <property type="entry name" value="RmuC"/>
    <property type="match status" value="1"/>
</dbReference>
<dbReference type="OrthoDB" id="370725at2"/>